<keyword evidence="2" id="KW-1185">Reference proteome</keyword>
<name>A0A4R2FBX9_9GAMM</name>
<comment type="caution">
    <text evidence="1">The sequence shown here is derived from an EMBL/GenBank/DDBJ whole genome shotgun (WGS) entry which is preliminary data.</text>
</comment>
<sequence length="238" mass="26195">MNLFNRHKIRTYIAIAVTLDCGSTLADVSGNVALTSDYVFRGFSQTEGDPAIQGGFDVAYDNGLYAGVWASNVESDPSAPVNYNGANVETDIYGGWAGNFDALSLEIGYLRYQYPGTKANANNTDEFHLGAGYETSVVSTTLNLHYSPDYFGADKAFYWDLGIDVPLPKNIIFTAHYGLTDYQDNSLGDDYVDWCIGFSTEWNKLRFVLSYINTAGITDTCDNNVCAERFVLSVSRSL</sequence>
<dbReference type="Proteomes" id="UP000294832">
    <property type="component" value="Unassembled WGS sequence"/>
</dbReference>
<evidence type="ECO:0000313" key="2">
    <source>
        <dbReference type="Proteomes" id="UP000294832"/>
    </source>
</evidence>
<protein>
    <submittedName>
        <fullName evidence="1">Uncharacterized protein (TIGR02001 family)</fullName>
    </submittedName>
</protein>
<organism evidence="1 2">
    <name type="scientific">Shewanella fodinae</name>
    <dbReference type="NCBI Taxonomy" id="552357"/>
    <lineage>
        <taxon>Bacteria</taxon>
        <taxon>Pseudomonadati</taxon>
        <taxon>Pseudomonadota</taxon>
        <taxon>Gammaproteobacteria</taxon>
        <taxon>Alteromonadales</taxon>
        <taxon>Shewanellaceae</taxon>
        <taxon>Shewanella</taxon>
    </lineage>
</organism>
<dbReference type="Pfam" id="PF09694">
    <property type="entry name" value="Gcw_chp"/>
    <property type="match status" value="1"/>
</dbReference>
<gene>
    <name evidence="1" type="ORF">EDC91_1592</name>
</gene>
<dbReference type="InterPro" id="IPR010239">
    <property type="entry name" value="CHP02001"/>
</dbReference>
<dbReference type="AlphaFoldDB" id="A0A4R2FBX9"/>
<dbReference type="EMBL" id="SLWF01000059">
    <property type="protein sequence ID" value="TCN76091.1"/>
    <property type="molecule type" value="Genomic_DNA"/>
</dbReference>
<dbReference type="NCBIfam" id="TIGR02001">
    <property type="entry name" value="gcw_chp"/>
    <property type="match status" value="1"/>
</dbReference>
<accession>A0A4R2FBX9</accession>
<proteinExistence type="predicted"/>
<evidence type="ECO:0000313" key="1">
    <source>
        <dbReference type="EMBL" id="TCN76091.1"/>
    </source>
</evidence>
<reference evidence="1 2" key="1">
    <citation type="submission" date="2019-03" db="EMBL/GenBank/DDBJ databases">
        <title>Freshwater and sediment microbial communities from various areas in North America, analyzing microbe dynamics in response to fracking.</title>
        <authorList>
            <person name="Lamendella R."/>
        </authorList>
    </citation>
    <scope>NUCLEOTIDE SEQUENCE [LARGE SCALE GENOMIC DNA]</scope>
    <source>
        <strain evidence="1 2">74A</strain>
    </source>
</reference>
<dbReference type="RefSeq" id="WP_165900193.1">
    <property type="nucleotide sequence ID" value="NZ_SLWF01000059.1"/>
</dbReference>